<gene>
    <name evidence="2" type="ORF">FD31_GL001511</name>
</gene>
<comment type="caution">
    <text evidence="2">The sequence shown here is derived from an EMBL/GenBank/DDBJ whole genome shotgun (WGS) entry which is preliminary data.</text>
</comment>
<feature type="transmembrane region" description="Helical" evidence="1">
    <location>
        <begin position="128"/>
        <end position="145"/>
    </location>
</feature>
<dbReference type="STRING" id="1423774.FD31_GL001511"/>
<keyword evidence="3" id="KW-1185">Reference proteome</keyword>
<organism evidence="2 3">
    <name type="scientific">Companilactobacillus nantensis DSM 16982</name>
    <dbReference type="NCBI Taxonomy" id="1423774"/>
    <lineage>
        <taxon>Bacteria</taxon>
        <taxon>Bacillati</taxon>
        <taxon>Bacillota</taxon>
        <taxon>Bacilli</taxon>
        <taxon>Lactobacillales</taxon>
        <taxon>Lactobacillaceae</taxon>
        <taxon>Companilactobacillus</taxon>
    </lineage>
</organism>
<sequence length="177" mass="20422">MQNLSYTNIVLAILILYVVIKRQLEPRTVKFKPEFFIVVILFGIASIGDAVNKQHLNLAQNKIIIFGILSLISAAVFAALRALSYKFWLDDDKLVMREGNWLTIVWWIIGIGMHVAVDRIWTGSSVTLLLYLGVTLLIQRGIVWYRASSKYPQEISANVAAQQKDRNRHNRRQERRR</sequence>
<keyword evidence="1" id="KW-0472">Membrane</keyword>
<keyword evidence="1" id="KW-1133">Transmembrane helix</keyword>
<dbReference type="EMBL" id="AZFV01000003">
    <property type="protein sequence ID" value="KRM18183.1"/>
    <property type="molecule type" value="Genomic_DNA"/>
</dbReference>
<evidence type="ECO:0000256" key="1">
    <source>
        <dbReference type="SAM" id="Phobius"/>
    </source>
</evidence>
<evidence type="ECO:0000313" key="2">
    <source>
        <dbReference type="EMBL" id="KRM18183.1"/>
    </source>
</evidence>
<dbReference type="AlphaFoldDB" id="A0A0R1WK34"/>
<accession>A0A0R1WK34</accession>
<protein>
    <recommendedName>
        <fullName evidence="4">DUF1453 domain-containing protein</fullName>
    </recommendedName>
</protein>
<proteinExistence type="predicted"/>
<dbReference type="Proteomes" id="UP000051302">
    <property type="component" value="Unassembled WGS sequence"/>
</dbReference>
<dbReference type="RefSeq" id="WP_057891066.1">
    <property type="nucleotide sequence ID" value="NZ_AZFV01000003.1"/>
</dbReference>
<name>A0A0R1WK34_9LACO</name>
<dbReference type="PATRIC" id="fig|1423774.3.peg.1565"/>
<keyword evidence="1" id="KW-0812">Transmembrane</keyword>
<reference evidence="2 3" key="1">
    <citation type="journal article" date="2015" name="Genome Announc.">
        <title>Expanding the biotechnology potential of lactobacilli through comparative genomics of 213 strains and associated genera.</title>
        <authorList>
            <person name="Sun Z."/>
            <person name="Harris H.M."/>
            <person name="McCann A."/>
            <person name="Guo C."/>
            <person name="Argimon S."/>
            <person name="Zhang W."/>
            <person name="Yang X."/>
            <person name="Jeffery I.B."/>
            <person name="Cooney J.C."/>
            <person name="Kagawa T.F."/>
            <person name="Liu W."/>
            <person name="Song Y."/>
            <person name="Salvetti E."/>
            <person name="Wrobel A."/>
            <person name="Rasinkangas P."/>
            <person name="Parkhill J."/>
            <person name="Rea M.C."/>
            <person name="O'Sullivan O."/>
            <person name="Ritari J."/>
            <person name="Douillard F.P."/>
            <person name="Paul Ross R."/>
            <person name="Yang R."/>
            <person name="Briner A.E."/>
            <person name="Felis G.E."/>
            <person name="de Vos W.M."/>
            <person name="Barrangou R."/>
            <person name="Klaenhammer T.R."/>
            <person name="Caufield P.W."/>
            <person name="Cui Y."/>
            <person name="Zhang H."/>
            <person name="O'Toole P.W."/>
        </authorList>
    </citation>
    <scope>NUCLEOTIDE SEQUENCE [LARGE SCALE GENOMIC DNA]</scope>
    <source>
        <strain evidence="2 3">DSM 16982</strain>
    </source>
</reference>
<feature type="transmembrane region" description="Helical" evidence="1">
    <location>
        <begin position="104"/>
        <end position="122"/>
    </location>
</feature>
<feature type="transmembrane region" description="Helical" evidence="1">
    <location>
        <begin position="6"/>
        <end position="23"/>
    </location>
</feature>
<feature type="transmembrane region" description="Helical" evidence="1">
    <location>
        <begin position="35"/>
        <end position="51"/>
    </location>
</feature>
<evidence type="ECO:0000313" key="3">
    <source>
        <dbReference type="Proteomes" id="UP000051302"/>
    </source>
</evidence>
<feature type="transmembrane region" description="Helical" evidence="1">
    <location>
        <begin position="63"/>
        <end position="83"/>
    </location>
</feature>
<evidence type="ECO:0008006" key="4">
    <source>
        <dbReference type="Google" id="ProtNLM"/>
    </source>
</evidence>